<organism evidence="3">
    <name type="scientific">freshwater metagenome</name>
    <dbReference type="NCBI Taxonomy" id="449393"/>
    <lineage>
        <taxon>unclassified sequences</taxon>
        <taxon>metagenomes</taxon>
        <taxon>ecological metagenomes</taxon>
    </lineage>
</organism>
<name>A0A094QCM0_9ZZZZ</name>
<feature type="transmembrane region" description="Helical" evidence="1">
    <location>
        <begin position="12"/>
        <end position="32"/>
    </location>
</feature>
<dbReference type="AlphaFoldDB" id="A0A094QCM0"/>
<accession>A0A094QCM0</accession>
<gene>
    <name evidence="3" type="ORF">GM50_3550</name>
</gene>
<dbReference type="Gene3D" id="3.40.630.190">
    <property type="entry name" value="LCP protein"/>
    <property type="match status" value="1"/>
</dbReference>
<dbReference type="InterPro" id="IPR050922">
    <property type="entry name" value="LytR/CpsA/Psr_CW_biosynth"/>
</dbReference>
<dbReference type="PANTHER" id="PTHR33392:SF6">
    <property type="entry name" value="POLYISOPRENYL-TEICHOIC ACID--PEPTIDOGLYCAN TEICHOIC ACID TRANSFERASE TAGU"/>
    <property type="match status" value="1"/>
</dbReference>
<reference evidence="3" key="1">
    <citation type="submission" date="2014-05" db="EMBL/GenBank/DDBJ databases">
        <title>Key roles for freshwater Actinobacteria revealed by deep metagenomic sequencing.</title>
        <authorList>
            <person name="Ghai R."/>
            <person name="Mizuno C.M."/>
            <person name="Picazo A."/>
            <person name="Camacho A."/>
            <person name="Rodriguez-Valera F."/>
        </authorList>
    </citation>
    <scope>NUCLEOTIDE SEQUENCE</scope>
</reference>
<keyword evidence="1" id="KW-0472">Membrane</keyword>
<feature type="domain" description="Cell envelope-related transcriptional attenuator" evidence="2">
    <location>
        <begin position="92"/>
        <end position="247"/>
    </location>
</feature>
<protein>
    <recommendedName>
        <fullName evidence="2">Cell envelope-related transcriptional attenuator domain-containing protein</fullName>
    </recommendedName>
</protein>
<dbReference type="InterPro" id="IPR004474">
    <property type="entry name" value="LytR_CpsA_psr"/>
</dbReference>
<keyword evidence="1" id="KW-0812">Transmembrane</keyword>
<evidence type="ECO:0000256" key="1">
    <source>
        <dbReference type="SAM" id="Phobius"/>
    </source>
</evidence>
<proteinExistence type="predicted"/>
<keyword evidence="1" id="KW-1133">Transmembrane helix</keyword>
<dbReference type="Pfam" id="PF03816">
    <property type="entry name" value="LytR_cpsA_psr"/>
    <property type="match status" value="1"/>
</dbReference>
<dbReference type="PANTHER" id="PTHR33392">
    <property type="entry name" value="POLYISOPRENYL-TEICHOIC ACID--PEPTIDOGLYCAN TEICHOIC ACID TRANSFERASE TAGU"/>
    <property type="match status" value="1"/>
</dbReference>
<dbReference type="EMBL" id="JNSK01000007">
    <property type="protein sequence ID" value="KGA19914.1"/>
    <property type="molecule type" value="Genomic_DNA"/>
</dbReference>
<dbReference type="NCBIfam" id="TIGR00350">
    <property type="entry name" value="lytR_cpsA_psr"/>
    <property type="match status" value="1"/>
</dbReference>
<comment type="caution">
    <text evidence="3">The sequence shown here is derived from an EMBL/GenBank/DDBJ whole genome shotgun (WGS) entry which is preliminary data.</text>
</comment>
<evidence type="ECO:0000259" key="2">
    <source>
        <dbReference type="Pfam" id="PF03816"/>
    </source>
</evidence>
<evidence type="ECO:0000313" key="3">
    <source>
        <dbReference type="EMBL" id="KGA19914.1"/>
    </source>
</evidence>
<sequence>MSSTRKHSRAIRAITSISVGIVALSAIGWLGLGRVSGAINRIDAFANVENRPDKPTSAMNFLLVGSDNRAGLTRAQIKELKVGGTEVAAGARSDTMLLVHISKKRDNAVIISLPRDSVVTIPEHISTDGTKTIPARPNKLNAAFSFGGAPLLISTLEGATGLRIDHYIEVNFLGFKNIIDALGGIDVCVKRDINDPKSHLIIKAGLQTLDGLQALKYVRTRYFDGRGDIGRMERQQEFMSAVLRKASSTGTLLNPIKLVNFFNAAIKTVTTDEELDKNDLLTLGKQLKNLSANNVRTLTVPLSNANARVAGLGSVVLWDEVLAPDLFDRLKNDKPIVDEVKVTPSASASASASPSATIVDKFKTKTASDNSCPSAK</sequence>